<evidence type="ECO:0000313" key="3">
    <source>
        <dbReference type="Proteomes" id="UP000246352"/>
    </source>
</evidence>
<dbReference type="PANTHER" id="PTHR33336">
    <property type="entry name" value="QUINOL MONOOXYGENASE YGIN-RELATED"/>
    <property type="match status" value="1"/>
</dbReference>
<name>A0A317PJG2_9HYPH</name>
<keyword evidence="2" id="KW-0560">Oxidoreductase</keyword>
<keyword evidence="3" id="KW-1185">Reference proteome</keyword>
<dbReference type="EMBL" id="QGTR01000003">
    <property type="protein sequence ID" value="PWW00026.1"/>
    <property type="molecule type" value="Genomic_DNA"/>
</dbReference>
<sequence>MYCVSVTFEIRLEEFDRFLARIGKHSADCLALEPGCRAFEVWTDSTRPGQVHLHEVYDDLAAFEAHGRTAHMADCRATIAPMIVGRNLVTWDGARP</sequence>
<dbReference type="GO" id="GO:0005829">
    <property type="term" value="C:cytosol"/>
    <property type="evidence" value="ECO:0007669"/>
    <property type="project" value="TreeGrafter"/>
</dbReference>
<dbReference type="InterPro" id="IPR050744">
    <property type="entry name" value="AI-2_Isomerase_LsrG"/>
</dbReference>
<dbReference type="RefSeq" id="WP_158284951.1">
    <property type="nucleotide sequence ID" value="NZ_QGTR01000003.1"/>
</dbReference>
<dbReference type="InterPro" id="IPR011008">
    <property type="entry name" value="Dimeric_a/b-barrel"/>
</dbReference>
<accession>A0A317PJG2</accession>
<reference evidence="2 3" key="1">
    <citation type="submission" date="2018-05" db="EMBL/GenBank/DDBJ databases">
        <title>Genomic Encyclopedia of Type Strains, Phase IV (KMG-IV): sequencing the most valuable type-strain genomes for metagenomic binning, comparative biology and taxonomic classification.</title>
        <authorList>
            <person name="Goeker M."/>
        </authorList>
    </citation>
    <scope>NUCLEOTIDE SEQUENCE [LARGE SCALE GENOMIC DNA]</scope>
    <source>
        <strain evidence="2 3">DSM 16791</strain>
    </source>
</reference>
<feature type="domain" description="ABM" evidence="1">
    <location>
        <begin position="2"/>
        <end position="91"/>
    </location>
</feature>
<evidence type="ECO:0000259" key="1">
    <source>
        <dbReference type="PROSITE" id="PS51725"/>
    </source>
</evidence>
<dbReference type="InterPro" id="IPR007138">
    <property type="entry name" value="ABM_dom"/>
</dbReference>
<comment type="caution">
    <text evidence="2">The sequence shown here is derived from an EMBL/GenBank/DDBJ whole genome shotgun (WGS) entry which is preliminary data.</text>
</comment>
<gene>
    <name evidence="2" type="ORF">DFR52_103227</name>
</gene>
<organism evidence="2 3">
    <name type="scientific">Hoeflea marina</name>
    <dbReference type="NCBI Taxonomy" id="274592"/>
    <lineage>
        <taxon>Bacteria</taxon>
        <taxon>Pseudomonadati</taxon>
        <taxon>Pseudomonadota</taxon>
        <taxon>Alphaproteobacteria</taxon>
        <taxon>Hyphomicrobiales</taxon>
        <taxon>Rhizobiaceae</taxon>
        <taxon>Hoeflea</taxon>
    </lineage>
</organism>
<protein>
    <submittedName>
        <fullName evidence="2">Quinol monooxygenase YgiN</fullName>
    </submittedName>
</protein>
<dbReference type="OrthoDB" id="9812754at2"/>
<proteinExistence type="predicted"/>
<dbReference type="Proteomes" id="UP000246352">
    <property type="component" value="Unassembled WGS sequence"/>
</dbReference>
<dbReference type="Pfam" id="PF03992">
    <property type="entry name" value="ABM"/>
    <property type="match status" value="1"/>
</dbReference>
<dbReference type="AlphaFoldDB" id="A0A317PJG2"/>
<dbReference type="GO" id="GO:0004497">
    <property type="term" value="F:monooxygenase activity"/>
    <property type="evidence" value="ECO:0007669"/>
    <property type="project" value="UniProtKB-KW"/>
</dbReference>
<dbReference type="PROSITE" id="PS51725">
    <property type="entry name" value="ABM"/>
    <property type="match status" value="1"/>
</dbReference>
<dbReference type="PANTHER" id="PTHR33336:SF3">
    <property type="entry name" value="ABM DOMAIN-CONTAINING PROTEIN"/>
    <property type="match status" value="1"/>
</dbReference>
<dbReference type="Gene3D" id="3.30.70.100">
    <property type="match status" value="1"/>
</dbReference>
<keyword evidence="2" id="KW-0503">Monooxygenase</keyword>
<dbReference type="SUPFAM" id="SSF54909">
    <property type="entry name" value="Dimeric alpha+beta barrel"/>
    <property type="match status" value="1"/>
</dbReference>
<evidence type="ECO:0000313" key="2">
    <source>
        <dbReference type="EMBL" id="PWW00026.1"/>
    </source>
</evidence>